<reference evidence="2" key="1">
    <citation type="journal article" date="2019" name="Int. J. Syst. Evol. Microbiol.">
        <title>The Global Catalogue of Microorganisms (GCM) 10K type strain sequencing project: providing services to taxonomists for standard genome sequencing and annotation.</title>
        <authorList>
            <consortium name="The Broad Institute Genomics Platform"/>
            <consortium name="The Broad Institute Genome Sequencing Center for Infectious Disease"/>
            <person name="Wu L."/>
            <person name="Ma J."/>
        </authorList>
    </citation>
    <scope>NUCLEOTIDE SEQUENCE [LARGE SCALE GENOMIC DNA]</scope>
    <source>
        <strain evidence="2">KCTC 12861</strain>
    </source>
</reference>
<sequence length="144" mass="15169">MKLSNAKAIVIAALFVLVQLLAVPGMIASATEAGFASTISIAQDVQFIGSEANGNEHHQTEEHDAYTNCTFCNIPAKVLVSSHLTEFDLSLPPVTVAPHATSVVLGATTVGNSAPRAPPFEFVKLIQAFKVTGNLQTNRPTPSK</sequence>
<evidence type="ECO:0008006" key="3">
    <source>
        <dbReference type="Google" id="ProtNLM"/>
    </source>
</evidence>
<comment type="caution">
    <text evidence="1">The sequence shown here is derived from an EMBL/GenBank/DDBJ whole genome shotgun (WGS) entry which is preliminary data.</text>
</comment>
<dbReference type="EMBL" id="BMXE01000008">
    <property type="protein sequence ID" value="GHB44421.1"/>
    <property type="molecule type" value="Genomic_DNA"/>
</dbReference>
<organism evidence="1 2">
    <name type="scientific">Pseudovibrio japonicus</name>
    <dbReference type="NCBI Taxonomy" id="366534"/>
    <lineage>
        <taxon>Bacteria</taxon>
        <taxon>Pseudomonadati</taxon>
        <taxon>Pseudomonadota</taxon>
        <taxon>Alphaproteobacteria</taxon>
        <taxon>Hyphomicrobiales</taxon>
        <taxon>Stappiaceae</taxon>
        <taxon>Pseudovibrio</taxon>
    </lineage>
</organism>
<dbReference type="Proteomes" id="UP000637980">
    <property type="component" value="Unassembled WGS sequence"/>
</dbReference>
<dbReference type="RefSeq" id="WP_189438315.1">
    <property type="nucleotide sequence ID" value="NZ_BMXE01000008.1"/>
</dbReference>
<evidence type="ECO:0000313" key="2">
    <source>
        <dbReference type="Proteomes" id="UP000637980"/>
    </source>
</evidence>
<accession>A0ABQ3EPG3</accession>
<proteinExistence type="predicted"/>
<evidence type="ECO:0000313" key="1">
    <source>
        <dbReference type="EMBL" id="GHB44421.1"/>
    </source>
</evidence>
<name>A0ABQ3EPG3_9HYPH</name>
<keyword evidence="2" id="KW-1185">Reference proteome</keyword>
<gene>
    <name evidence="1" type="ORF">GCM10007094_37180</name>
</gene>
<protein>
    <recommendedName>
        <fullName evidence="3">DUF2946 domain-containing protein</fullName>
    </recommendedName>
</protein>